<evidence type="ECO:0000256" key="4">
    <source>
        <dbReference type="SAM" id="MobiDB-lite"/>
    </source>
</evidence>
<dbReference type="PROSITE" id="PS00108">
    <property type="entry name" value="PROTEIN_KINASE_ST"/>
    <property type="match status" value="1"/>
</dbReference>
<organism evidence="6 7">
    <name type="scientific">Tritrichomonas foetus</name>
    <dbReference type="NCBI Taxonomy" id="1144522"/>
    <lineage>
        <taxon>Eukaryota</taxon>
        <taxon>Metamonada</taxon>
        <taxon>Parabasalia</taxon>
        <taxon>Tritrichomonadida</taxon>
        <taxon>Tritrichomonadidae</taxon>
        <taxon>Tritrichomonas</taxon>
    </lineage>
</organism>
<accession>A0A1J4JKA3</accession>
<feature type="region of interest" description="Disordered" evidence="4">
    <location>
        <begin position="228"/>
        <end position="260"/>
    </location>
</feature>
<dbReference type="PROSITE" id="PS00107">
    <property type="entry name" value="PROTEIN_KINASE_ATP"/>
    <property type="match status" value="1"/>
</dbReference>
<evidence type="ECO:0000259" key="5">
    <source>
        <dbReference type="PROSITE" id="PS50011"/>
    </source>
</evidence>
<reference evidence="6" key="1">
    <citation type="submission" date="2016-10" db="EMBL/GenBank/DDBJ databases">
        <authorList>
            <person name="Benchimol M."/>
            <person name="Almeida L.G."/>
            <person name="Vasconcelos A.T."/>
            <person name="Perreira-Neves A."/>
            <person name="Rosa I.A."/>
            <person name="Tasca T."/>
            <person name="Bogo M.R."/>
            <person name="de Souza W."/>
        </authorList>
    </citation>
    <scope>NUCLEOTIDE SEQUENCE [LARGE SCALE GENOMIC DNA]</scope>
    <source>
        <strain evidence="6">K</strain>
    </source>
</reference>
<dbReference type="InterPro" id="IPR000719">
    <property type="entry name" value="Prot_kinase_dom"/>
</dbReference>
<dbReference type="SUPFAM" id="SSF56112">
    <property type="entry name" value="Protein kinase-like (PK-like)"/>
    <property type="match status" value="1"/>
</dbReference>
<dbReference type="OrthoDB" id="4062651at2759"/>
<sequence length="524" mass="60632">MDAFIENLISNLPFELNDCQFTAYVGKGTFSVVFEVFSKRWNMRRFAAKVTHIDESFISPDGRSILDPELGALMSLDHPNIIKFYDYFLYSDCLILILDYCENGTIEQFFDNSKIKNDAVLFNIFNNLLNGLVYCHEQGIAHRDLKPSNVFIDEHQRAIVADFGFASFQTHKVDTMCGTPFYCAPEIFSKKPYDPFLSDVFALGVTVYQMYTGQLPFTVEQLKEMVSRSETSSNDSFAKKEENKKEDNKKEDNKKEDNKIEDNKIEESKIEDNKKEDNKIEENKKEDNKIEDNKIEESKIEDNKIEESKIEDNKIEESKIEDNKMEKSKKEFELVIDSHGQKREKKFDTRKILSNTNDDCTIGNEDDSSMHIPFPETFDRNLKLLILKMLSKNPDDRPTMKQISESAFFKDHKQKMTLIKKTTLSSHRKFHNGSQVNLLNPNSCPLIKKPNANGGTGFNNLSIHRNKNEDRIPLAYNLRNSHVLKTSSLRSSQILRYKPTIEELKPLNYRIARSSANFSVINES</sequence>
<dbReference type="Pfam" id="PF00069">
    <property type="entry name" value="Pkinase"/>
    <property type="match status" value="1"/>
</dbReference>
<evidence type="ECO:0000256" key="3">
    <source>
        <dbReference type="PROSITE-ProRule" id="PRU10141"/>
    </source>
</evidence>
<evidence type="ECO:0000256" key="1">
    <source>
        <dbReference type="ARBA" id="ARBA00022741"/>
    </source>
</evidence>
<dbReference type="Gene3D" id="1.10.510.10">
    <property type="entry name" value="Transferase(Phosphotransferase) domain 1"/>
    <property type="match status" value="2"/>
</dbReference>
<dbReference type="InterPro" id="IPR011009">
    <property type="entry name" value="Kinase-like_dom_sf"/>
</dbReference>
<dbReference type="SMART" id="SM00220">
    <property type="entry name" value="S_TKc"/>
    <property type="match status" value="1"/>
</dbReference>
<feature type="domain" description="Protein kinase" evidence="5">
    <location>
        <begin position="19"/>
        <end position="409"/>
    </location>
</feature>
<comment type="caution">
    <text evidence="6">The sequence shown here is derived from an EMBL/GenBank/DDBJ whole genome shotgun (WGS) entry which is preliminary data.</text>
</comment>
<evidence type="ECO:0000313" key="6">
    <source>
        <dbReference type="EMBL" id="OHS97997.1"/>
    </source>
</evidence>
<dbReference type="AlphaFoldDB" id="A0A1J4JKA3"/>
<dbReference type="Proteomes" id="UP000179807">
    <property type="component" value="Unassembled WGS sequence"/>
</dbReference>
<evidence type="ECO:0000313" key="7">
    <source>
        <dbReference type="Proteomes" id="UP000179807"/>
    </source>
</evidence>
<dbReference type="VEuPathDB" id="TrichDB:TRFO_09175"/>
<dbReference type="GO" id="GO:0005737">
    <property type="term" value="C:cytoplasm"/>
    <property type="evidence" value="ECO:0007669"/>
    <property type="project" value="TreeGrafter"/>
</dbReference>
<dbReference type="GO" id="GO:0005524">
    <property type="term" value="F:ATP binding"/>
    <property type="evidence" value="ECO:0007669"/>
    <property type="project" value="UniProtKB-UniRule"/>
</dbReference>
<feature type="binding site" evidence="3">
    <location>
        <position position="49"/>
    </location>
    <ligand>
        <name>ATP</name>
        <dbReference type="ChEBI" id="CHEBI:30616"/>
    </ligand>
</feature>
<protein>
    <recommendedName>
        <fullName evidence="5">Protein kinase domain-containing protein</fullName>
    </recommendedName>
</protein>
<dbReference type="InterPro" id="IPR053235">
    <property type="entry name" value="Ser_Thr_kinase"/>
</dbReference>
<dbReference type="InterPro" id="IPR017441">
    <property type="entry name" value="Protein_kinase_ATP_BS"/>
</dbReference>
<dbReference type="GO" id="GO:0004674">
    <property type="term" value="F:protein serine/threonine kinase activity"/>
    <property type="evidence" value="ECO:0007669"/>
    <property type="project" value="TreeGrafter"/>
</dbReference>
<dbReference type="InterPro" id="IPR008271">
    <property type="entry name" value="Ser/Thr_kinase_AS"/>
</dbReference>
<keyword evidence="2 3" id="KW-0067">ATP-binding</keyword>
<dbReference type="PROSITE" id="PS50011">
    <property type="entry name" value="PROTEIN_KINASE_DOM"/>
    <property type="match status" value="1"/>
</dbReference>
<gene>
    <name evidence="6" type="ORF">TRFO_09175</name>
</gene>
<dbReference type="GeneID" id="94829417"/>
<proteinExistence type="predicted"/>
<dbReference type="RefSeq" id="XP_068351134.1">
    <property type="nucleotide sequence ID" value="XM_068494713.1"/>
</dbReference>
<name>A0A1J4JKA3_9EUKA</name>
<evidence type="ECO:0000256" key="2">
    <source>
        <dbReference type="ARBA" id="ARBA00022840"/>
    </source>
</evidence>
<feature type="compositionally biased region" description="Basic and acidic residues" evidence="4">
    <location>
        <begin position="237"/>
        <end position="260"/>
    </location>
</feature>
<dbReference type="PANTHER" id="PTHR24361">
    <property type="entry name" value="MITOGEN-ACTIVATED KINASE KINASE KINASE"/>
    <property type="match status" value="1"/>
</dbReference>
<dbReference type="EMBL" id="MLAK01001082">
    <property type="protein sequence ID" value="OHS97997.1"/>
    <property type="molecule type" value="Genomic_DNA"/>
</dbReference>
<keyword evidence="7" id="KW-1185">Reference proteome</keyword>
<keyword evidence="1 3" id="KW-0547">Nucleotide-binding</keyword>